<keyword evidence="4 9" id="KW-0547">Nucleotide-binding</keyword>
<comment type="similarity">
    <text evidence="10">Belongs to the protein kinase superfamily.</text>
</comment>
<evidence type="ECO:0000259" key="11">
    <source>
        <dbReference type="PROSITE" id="PS50011"/>
    </source>
</evidence>
<dbReference type="Gene3D" id="1.10.510.10">
    <property type="entry name" value="Transferase(Phosphotransferase) domain 1"/>
    <property type="match status" value="1"/>
</dbReference>
<dbReference type="PROSITE" id="PS00107">
    <property type="entry name" value="PROTEIN_KINASE_ATP"/>
    <property type="match status" value="1"/>
</dbReference>
<evidence type="ECO:0000313" key="13">
    <source>
        <dbReference type="Proteomes" id="UP000738349"/>
    </source>
</evidence>
<evidence type="ECO:0000256" key="1">
    <source>
        <dbReference type="ARBA" id="ARBA00012513"/>
    </source>
</evidence>
<keyword evidence="6 9" id="KW-0067">ATP-binding</keyword>
<dbReference type="GO" id="GO:0050684">
    <property type="term" value="P:regulation of mRNA processing"/>
    <property type="evidence" value="ECO:0007669"/>
    <property type="project" value="TreeGrafter"/>
</dbReference>
<dbReference type="PANTHER" id="PTHR47634">
    <property type="entry name" value="PROTEIN KINASE DOMAIN-CONTAINING PROTEIN-RELATED"/>
    <property type="match status" value="1"/>
</dbReference>
<dbReference type="GO" id="GO:0005737">
    <property type="term" value="C:cytoplasm"/>
    <property type="evidence" value="ECO:0007669"/>
    <property type="project" value="TreeGrafter"/>
</dbReference>
<gene>
    <name evidence="12" type="ORF">EDB81DRAFT_110432</name>
</gene>
<keyword evidence="13" id="KW-1185">Reference proteome</keyword>
<keyword evidence="3" id="KW-0808">Transferase</keyword>
<accession>A0A9P9EAS6</accession>
<dbReference type="GO" id="GO:0004674">
    <property type="term" value="F:protein serine/threonine kinase activity"/>
    <property type="evidence" value="ECO:0007669"/>
    <property type="project" value="UniProtKB-KW"/>
</dbReference>
<dbReference type="SMART" id="SM00220">
    <property type="entry name" value="S_TKc"/>
    <property type="match status" value="1"/>
</dbReference>
<dbReference type="InterPro" id="IPR008271">
    <property type="entry name" value="Ser/Thr_kinase_AS"/>
</dbReference>
<evidence type="ECO:0000256" key="3">
    <source>
        <dbReference type="ARBA" id="ARBA00022679"/>
    </source>
</evidence>
<dbReference type="InterPro" id="IPR011009">
    <property type="entry name" value="Kinase-like_dom_sf"/>
</dbReference>
<evidence type="ECO:0000256" key="7">
    <source>
        <dbReference type="ARBA" id="ARBA00047899"/>
    </source>
</evidence>
<protein>
    <recommendedName>
        <fullName evidence="1">non-specific serine/threonine protein kinase</fullName>
        <ecNumber evidence="1">2.7.11.1</ecNumber>
    </recommendedName>
</protein>
<evidence type="ECO:0000256" key="10">
    <source>
        <dbReference type="RuleBase" id="RU000304"/>
    </source>
</evidence>
<dbReference type="OrthoDB" id="5979581at2759"/>
<comment type="catalytic activity">
    <reaction evidence="8">
        <text>L-seryl-[protein] + ATP = O-phospho-L-seryl-[protein] + ADP + H(+)</text>
        <dbReference type="Rhea" id="RHEA:17989"/>
        <dbReference type="Rhea" id="RHEA-COMP:9863"/>
        <dbReference type="Rhea" id="RHEA-COMP:11604"/>
        <dbReference type="ChEBI" id="CHEBI:15378"/>
        <dbReference type="ChEBI" id="CHEBI:29999"/>
        <dbReference type="ChEBI" id="CHEBI:30616"/>
        <dbReference type="ChEBI" id="CHEBI:83421"/>
        <dbReference type="ChEBI" id="CHEBI:456216"/>
        <dbReference type="EC" id="2.7.11.1"/>
    </reaction>
</comment>
<dbReference type="GO" id="GO:0000245">
    <property type="term" value="P:spliceosomal complex assembly"/>
    <property type="evidence" value="ECO:0007669"/>
    <property type="project" value="TreeGrafter"/>
</dbReference>
<comment type="catalytic activity">
    <reaction evidence="7">
        <text>L-threonyl-[protein] + ATP = O-phospho-L-threonyl-[protein] + ADP + H(+)</text>
        <dbReference type="Rhea" id="RHEA:46608"/>
        <dbReference type="Rhea" id="RHEA-COMP:11060"/>
        <dbReference type="Rhea" id="RHEA-COMP:11605"/>
        <dbReference type="ChEBI" id="CHEBI:15378"/>
        <dbReference type="ChEBI" id="CHEBI:30013"/>
        <dbReference type="ChEBI" id="CHEBI:30616"/>
        <dbReference type="ChEBI" id="CHEBI:61977"/>
        <dbReference type="ChEBI" id="CHEBI:456216"/>
        <dbReference type="EC" id="2.7.11.1"/>
    </reaction>
</comment>
<name>A0A9P9EAS6_9HYPO</name>
<dbReference type="GO" id="GO:0005634">
    <property type="term" value="C:nucleus"/>
    <property type="evidence" value="ECO:0007669"/>
    <property type="project" value="TreeGrafter"/>
</dbReference>
<organism evidence="12 13">
    <name type="scientific">Dactylonectria macrodidyma</name>
    <dbReference type="NCBI Taxonomy" id="307937"/>
    <lineage>
        <taxon>Eukaryota</taxon>
        <taxon>Fungi</taxon>
        <taxon>Dikarya</taxon>
        <taxon>Ascomycota</taxon>
        <taxon>Pezizomycotina</taxon>
        <taxon>Sordariomycetes</taxon>
        <taxon>Hypocreomycetidae</taxon>
        <taxon>Hypocreales</taxon>
        <taxon>Nectriaceae</taxon>
        <taxon>Dactylonectria</taxon>
    </lineage>
</organism>
<dbReference type="PROSITE" id="PS50011">
    <property type="entry name" value="PROTEIN_KINASE_DOM"/>
    <property type="match status" value="1"/>
</dbReference>
<dbReference type="EMBL" id="JAGMUV010000015">
    <property type="protein sequence ID" value="KAH7133707.1"/>
    <property type="molecule type" value="Genomic_DNA"/>
</dbReference>
<dbReference type="SUPFAM" id="SSF56112">
    <property type="entry name" value="Protein kinase-like (PK-like)"/>
    <property type="match status" value="1"/>
</dbReference>
<dbReference type="Proteomes" id="UP000738349">
    <property type="component" value="Unassembled WGS sequence"/>
</dbReference>
<sequence length="416" mass="47325">MAFADALKSGANRLKSTFDCSFRKLHSSRAIFEESLERYCPGGYHPVRIGDVFNNGKYKIVNKLGYGSYSTVWLSCNLETKRHVALKVLTADSYGHKDDIFELDILKNIKAQQIQHPGRGHILGLLDDFEHHGPNGNHACLVFKAMGPDLSEYRRLFPHLRIPLPLIKEISRQLLFALSYLHDICRVIHTDIKPQNILIETPTISEMFEEAPSEVFQPHGSPPDPANDFYMASTQYSPGEEDIAHPAELSIRLADFGTSSWFDKHLAEWIQPEKLRAPEVILGADWDSKADIWNLGLVIWELAEGRLLLDGTWSIDAPYSPEAHLAQMAAVFGSFPKTLLARSRNRDRYFDADGKLLEPPNFPPCSLEKFSESHNDSESEKKKFLSFIDSMIRLDPDERLDASKLLESEWLKFTQR</sequence>
<evidence type="ECO:0000256" key="2">
    <source>
        <dbReference type="ARBA" id="ARBA00022527"/>
    </source>
</evidence>
<evidence type="ECO:0000313" key="12">
    <source>
        <dbReference type="EMBL" id="KAH7133707.1"/>
    </source>
</evidence>
<dbReference type="EC" id="2.7.11.1" evidence="1"/>
<dbReference type="InterPro" id="IPR017441">
    <property type="entry name" value="Protein_kinase_ATP_BS"/>
</dbReference>
<dbReference type="InterPro" id="IPR051334">
    <property type="entry name" value="SRPK"/>
</dbReference>
<proteinExistence type="inferred from homology"/>
<evidence type="ECO:0000256" key="6">
    <source>
        <dbReference type="ARBA" id="ARBA00022840"/>
    </source>
</evidence>
<evidence type="ECO:0000256" key="4">
    <source>
        <dbReference type="ARBA" id="ARBA00022741"/>
    </source>
</evidence>
<evidence type="ECO:0000256" key="8">
    <source>
        <dbReference type="ARBA" id="ARBA00048679"/>
    </source>
</evidence>
<dbReference type="InterPro" id="IPR000719">
    <property type="entry name" value="Prot_kinase_dom"/>
</dbReference>
<dbReference type="PANTHER" id="PTHR47634:SF9">
    <property type="entry name" value="PROTEIN KINASE DOMAIN-CONTAINING PROTEIN-RELATED"/>
    <property type="match status" value="1"/>
</dbReference>
<dbReference type="PROSITE" id="PS00108">
    <property type="entry name" value="PROTEIN_KINASE_ST"/>
    <property type="match status" value="1"/>
</dbReference>
<feature type="binding site" evidence="9">
    <location>
        <position position="87"/>
    </location>
    <ligand>
        <name>ATP</name>
        <dbReference type="ChEBI" id="CHEBI:30616"/>
    </ligand>
</feature>
<keyword evidence="2 10" id="KW-0723">Serine/threonine-protein kinase</keyword>
<dbReference type="AlphaFoldDB" id="A0A9P9EAS6"/>
<dbReference type="Gene3D" id="3.30.200.20">
    <property type="entry name" value="Phosphorylase Kinase, domain 1"/>
    <property type="match status" value="1"/>
</dbReference>
<dbReference type="Pfam" id="PF00069">
    <property type="entry name" value="Pkinase"/>
    <property type="match status" value="1"/>
</dbReference>
<feature type="domain" description="Protein kinase" evidence="11">
    <location>
        <begin position="58"/>
        <end position="411"/>
    </location>
</feature>
<reference evidence="12" key="1">
    <citation type="journal article" date="2021" name="Nat. Commun.">
        <title>Genetic determinants of endophytism in the Arabidopsis root mycobiome.</title>
        <authorList>
            <person name="Mesny F."/>
            <person name="Miyauchi S."/>
            <person name="Thiergart T."/>
            <person name="Pickel B."/>
            <person name="Atanasova L."/>
            <person name="Karlsson M."/>
            <person name="Huettel B."/>
            <person name="Barry K.W."/>
            <person name="Haridas S."/>
            <person name="Chen C."/>
            <person name="Bauer D."/>
            <person name="Andreopoulos W."/>
            <person name="Pangilinan J."/>
            <person name="LaButti K."/>
            <person name="Riley R."/>
            <person name="Lipzen A."/>
            <person name="Clum A."/>
            <person name="Drula E."/>
            <person name="Henrissat B."/>
            <person name="Kohler A."/>
            <person name="Grigoriev I.V."/>
            <person name="Martin F.M."/>
            <person name="Hacquard S."/>
        </authorList>
    </citation>
    <scope>NUCLEOTIDE SEQUENCE</scope>
    <source>
        <strain evidence="12">MPI-CAGE-AT-0147</strain>
    </source>
</reference>
<keyword evidence="5 12" id="KW-0418">Kinase</keyword>
<evidence type="ECO:0000256" key="9">
    <source>
        <dbReference type="PROSITE-ProRule" id="PRU10141"/>
    </source>
</evidence>
<dbReference type="GO" id="GO:0005524">
    <property type="term" value="F:ATP binding"/>
    <property type="evidence" value="ECO:0007669"/>
    <property type="project" value="UniProtKB-UniRule"/>
</dbReference>
<evidence type="ECO:0000256" key="5">
    <source>
        <dbReference type="ARBA" id="ARBA00022777"/>
    </source>
</evidence>
<comment type="caution">
    <text evidence="12">The sequence shown here is derived from an EMBL/GenBank/DDBJ whole genome shotgun (WGS) entry which is preliminary data.</text>
</comment>